<accession>A0A1H8SM56</accession>
<dbReference type="PROSITE" id="PS51186">
    <property type="entry name" value="GNAT"/>
    <property type="match status" value="1"/>
</dbReference>
<sequence>MTRDGVFLADDEEKRDDAFAVRRAVFVDEQGVPEELEWDEYEETATHFVAYDAGRPVGAARFREYELDGDRVCKVERVAVLEDSRGEDWGRRLMESLEAEAADAEFDRFYLHAQTSAREFYDRLGYEQVGDEFLEADIPHVKMVKRL</sequence>
<dbReference type="Gene3D" id="3.40.630.30">
    <property type="match status" value="1"/>
</dbReference>
<keyword evidence="2 4" id="KW-0012">Acyltransferase</keyword>
<evidence type="ECO:0000313" key="4">
    <source>
        <dbReference type="EMBL" id="SEO79762.1"/>
    </source>
</evidence>
<proteinExistence type="predicted"/>
<dbReference type="AlphaFoldDB" id="A0A1H8SM56"/>
<organism evidence="4 5">
    <name type="scientific">Halogranum amylolyticum</name>
    <dbReference type="NCBI Taxonomy" id="660520"/>
    <lineage>
        <taxon>Archaea</taxon>
        <taxon>Methanobacteriati</taxon>
        <taxon>Methanobacteriota</taxon>
        <taxon>Stenosarchaea group</taxon>
        <taxon>Halobacteria</taxon>
        <taxon>Halobacteriales</taxon>
        <taxon>Haloferacaceae</taxon>
    </lineage>
</organism>
<gene>
    <name evidence="4" type="ORF">SAMN04487948_105199</name>
</gene>
<evidence type="ECO:0000256" key="1">
    <source>
        <dbReference type="ARBA" id="ARBA00022679"/>
    </source>
</evidence>
<dbReference type="RefSeq" id="WP_089824311.1">
    <property type="nucleotide sequence ID" value="NZ_FODV01000005.1"/>
</dbReference>
<keyword evidence="5" id="KW-1185">Reference proteome</keyword>
<dbReference type="CDD" id="cd04301">
    <property type="entry name" value="NAT_SF"/>
    <property type="match status" value="1"/>
</dbReference>
<dbReference type="InterPro" id="IPR050832">
    <property type="entry name" value="Bact_Acetyltransf"/>
</dbReference>
<dbReference type="SUPFAM" id="SSF55729">
    <property type="entry name" value="Acyl-CoA N-acyltransferases (Nat)"/>
    <property type="match status" value="1"/>
</dbReference>
<dbReference type="EMBL" id="FODV01000005">
    <property type="protein sequence ID" value="SEO79762.1"/>
    <property type="molecule type" value="Genomic_DNA"/>
</dbReference>
<evidence type="ECO:0000259" key="3">
    <source>
        <dbReference type="PROSITE" id="PS51186"/>
    </source>
</evidence>
<dbReference type="PANTHER" id="PTHR43877">
    <property type="entry name" value="AMINOALKYLPHOSPHONATE N-ACETYLTRANSFERASE-RELATED-RELATED"/>
    <property type="match status" value="1"/>
</dbReference>
<name>A0A1H8SM56_9EURY</name>
<protein>
    <submittedName>
        <fullName evidence="4">Predicted N-acyltransferase, GNAT family</fullName>
    </submittedName>
</protein>
<evidence type="ECO:0000256" key="2">
    <source>
        <dbReference type="ARBA" id="ARBA00023315"/>
    </source>
</evidence>
<dbReference type="Proteomes" id="UP000199126">
    <property type="component" value="Unassembled WGS sequence"/>
</dbReference>
<reference evidence="5" key="1">
    <citation type="submission" date="2016-10" db="EMBL/GenBank/DDBJ databases">
        <authorList>
            <person name="Varghese N."/>
            <person name="Submissions S."/>
        </authorList>
    </citation>
    <scope>NUCLEOTIDE SEQUENCE [LARGE SCALE GENOMIC DNA]</scope>
    <source>
        <strain evidence="5">CGMCC 1.10121</strain>
    </source>
</reference>
<dbReference type="InterPro" id="IPR000182">
    <property type="entry name" value="GNAT_dom"/>
</dbReference>
<keyword evidence="1 4" id="KW-0808">Transferase</keyword>
<dbReference type="OrthoDB" id="111868at2157"/>
<evidence type="ECO:0000313" key="5">
    <source>
        <dbReference type="Proteomes" id="UP000199126"/>
    </source>
</evidence>
<feature type="domain" description="N-acetyltransferase" evidence="3">
    <location>
        <begin position="5"/>
        <end position="147"/>
    </location>
</feature>
<dbReference type="Pfam" id="PF13673">
    <property type="entry name" value="Acetyltransf_10"/>
    <property type="match status" value="1"/>
</dbReference>
<dbReference type="InterPro" id="IPR016181">
    <property type="entry name" value="Acyl_CoA_acyltransferase"/>
</dbReference>
<dbReference type="GO" id="GO:0016747">
    <property type="term" value="F:acyltransferase activity, transferring groups other than amino-acyl groups"/>
    <property type="evidence" value="ECO:0007669"/>
    <property type="project" value="InterPro"/>
</dbReference>